<keyword evidence="5 9" id="KW-1133">Transmembrane helix</keyword>
<evidence type="ECO:0000256" key="4">
    <source>
        <dbReference type="ARBA" id="ARBA00022692"/>
    </source>
</evidence>
<feature type="compositionally biased region" description="Polar residues" evidence="8">
    <location>
        <begin position="373"/>
        <end position="383"/>
    </location>
</feature>
<dbReference type="Proteomes" id="UP001174314">
    <property type="component" value="Chromosome"/>
</dbReference>
<proteinExistence type="inferred from homology"/>
<feature type="compositionally biased region" description="Basic residues" evidence="8">
    <location>
        <begin position="361"/>
        <end position="372"/>
    </location>
</feature>
<dbReference type="EC" id="2.4.-.-" evidence="10"/>
<reference evidence="10 11" key="1">
    <citation type="submission" date="2023-10" db="EMBL/GenBank/DDBJ databases">
        <title>complete genome sequence of Corynebacterium pseudokroppenstedtii P15-C1.</title>
        <authorList>
            <person name="Bruggemann H."/>
            <person name="Poehlein A."/>
        </authorList>
    </citation>
    <scope>NUCLEOTIDE SEQUENCE [LARGE SCALE GENOMIC DNA]</scope>
    <source>
        <strain evidence="10 11">P15_C1</strain>
    </source>
</reference>
<keyword evidence="6 9" id="KW-0472">Membrane</keyword>
<dbReference type="RefSeq" id="WP_204087530.1">
    <property type="nucleotide sequence ID" value="NZ_CP137757.1"/>
</dbReference>
<feature type="transmembrane region" description="Helical" evidence="9">
    <location>
        <begin position="247"/>
        <end position="264"/>
    </location>
</feature>
<comment type="subcellular location">
    <subcellularLocation>
        <location evidence="1">Cell membrane</location>
        <topology evidence="1">Multi-pass membrane protein</topology>
    </subcellularLocation>
</comment>
<keyword evidence="3 10" id="KW-0808">Transferase</keyword>
<evidence type="ECO:0000313" key="11">
    <source>
        <dbReference type="Proteomes" id="UP001174314"/>
    </source>
</evidence>
<evidence type="ECO:0000256" key="9">
    <source>
        <dbReference type="SAM" id="Phobius"/>
    </source>
</evidence>
<sequence>MDDFSNLHRALVNFVHGHPVYIEDLSTRAPHYLYSPGATVLLSPVGLISSDVETSRWWFILANSAAIIVGIALLFRVAEHTLGDFLFPAAVTAAYFTENVTNTLTFSNVNGICFLVLAVALSGLIKEKTIHAGLAIGFLGLIKPFFFVLLLLVVVQRMWKSLGIAVAVPIVFNILGYILVKDADVYRTTLMPYIRTPREYANLSIVGVGLAQHWPGIAVFLLRTIVVIAGLLAVYLARKYYASKPQVFVPIASTALLLATILAGSLGQQYYTLFFVPVLATIKYWGWVDGAVLGAGFASILPMNPFISSPSHVVGVILFSWTMLSWLVLLIGTVLIGGKNYCLTADDKDRSAASNGNGKSRTPRHNERRRSKPTGTAPSATIG</sequence>
<evidence type="ECO:0000256" key="3">
    <source>
        <dbReference type="ARBA" id="ARBA00022679"/>
    </source>
</evidence>
<dbReference type="KEGG" id="cpsk:Q0N40_09150"/>
<organism evidence="10 11">
    <name type="scientific">Corynebacterium pseudokroppenstedtii</name>
    <dbReference type="NCBI Taxonomy" id="2804917"/>
    <lineage>
        <taxon>Bacteria</taxon>
        <taxon>Bacillati</taxon>
        <taxon>Actinomycetota</taxon>
        <taxon>Actinomycetes</taxon>
        <taxon>Mycobacteriales</taxon>
        <taxon>Corynebacteriaceae</taxon>
        <taxon>Corynebacterium</taxon>
    </lineage>
</organism>
<evidence type="ECO:0000256" key="5">
    <source>
        <dbReference type="ARBA" id="ARBA00022989"/>
    </source>
</evidence>
<feature type="transmembrane region" description="Helical" evidence="9">
    <location>
        <begin position="162"/>
        <end position="180"/>
    </location>
</feature>
<name>A0AAU0PXA5_9CORY</name>
<feature type="transmembrane region" description="Helical" evidence="9">
    <location>
        <begin position="131"/>
        <end position="155"/>
    </location>
</feature>
<keyword evidence="10" id="KW-0328">Glycosyltransferase</keyword>
<comment type="similarity">
    <text evidence="7">Belongs to the glycosyltransferase 87 family.</text>
</comment>
<evidence type="ECO:0000256" key="2">
    <source>
        <dbReference type="ARBA" id="ARBA00022475"/>
    </source>
</evidence>
<keyword evidence="4 9" id="KW-0812">Transmembrane</keyword>
<dbReference type="EMBL" id="CP137757">
    <property type="protein sequence ID" value="WPF24684.1"/>
    <property type="molecule type" value="Genomic_DNA"/>
</dbReference>
<accession>A0AAU0PXA5</accession>
<evidence type="ECO:0000256" key="8">
    <source>
        <dbReference type="SAM" id="MobiDB-lite"/>
    </source>
</evidence>
<gene>
    <name evidence="10" type="ORF">Q0N40_09150</name>
</gene>
<evidence type="ECO:0000313" key="10">
    <source>
        <dbReference type="EMBL" id="WPF24684.1"/>
    </source>
</evidence>
<keyword evidence="2" id="KW-1003">Cell membrane</keyword>
<evidence type="ECO:0000256" key="1">
    <source>
        <dbReference type="ARBA" id="ARBA00004651"/>
    </source>
</evidence>
<protein>
    <submittedName>
        <fullName evidence="10">Glycosyltransferase family 87 protein</fullName>
        <ecNumber evidence="10">2.4.-.-</ecNumber>
    </submittedName>
</protein>
<dbReference type="InterPro" id="IPR018584">
    <property type="entry name" value="GT87"/>
</dbReference>
<evidence type="ECO:0000256" key="7">
    <source>
        <dbReference type="ARBA" id="ARBA00024033"/>
    </source>
</evidence>
<keyword evidence="11" id="KW-1185">Reference proteome</keyword>
<dbReference type="GO" id="GO:0016758">
    <property type="term" value="F:hexosyltransferase activity"/>
    <property type="evidence" value="ECO:0007669"/>
    <property type="project" value="InterPro"/>
</dbReference>
<feature type="transmembrane region" description="Helical" evidence="9">
    <location>
        <begin position="104"/>
        <end position="125"/>
    </location>
</feature>
<feature type="transmembrane region" description="Helical" evidence="9">
    <location>
        <begin position="214"/>
        <end position="235"/>
    </location>
</feature>
<feature type="transmembrane region" description="Helical" evidence="9">
    <location>
        <begin position="284"/>
        <end position="301"/>
    </location>
</feature>
<dbReference type="AlphaFoldDB" id="A0AAU0PXA5"/>
<dbReference type="Pfam" id="PF09594">
    <property type="entry name" value="GT87"/>
    <property type="match status" value="1"/>
</dbReference>
<feature type="transmembrane region" description="Helical" evidence="9">
    <location>
        <begin position="57"/>
        <end position="75"/>
    </location>
</feature>
<feature type="region of interest" description="Disordered" evidence="8">
    <location>
        <begin position="350"/>
        <end position="383"/>
    </location>
</feature>
<dbReference type="GO" id="GO:0005886">
    <property type="term" value="C:plasma membrane"/>
    <property type="evidence" value="ECO:0007669"/>
    <property type="project" value="UniProtKB-SubCell"/>
</dbReference>
<feature type="transmembrane region" description="Helical" evidence="9">
    <location>
        <begin position="313"/>
        <end position="336"/>
    </location>
</feature>
<evidence type="ECO:0000256" key="6">
    <source>
        <dbReference type="ARBA" id="ARBA00023136"/>
    </source>
</evidence>